<feature type="region of interest" description="Disordered" evidence="7">
    <location>
        <begin position="75"/>
        <end position="209"/>
    </location>
</feature>
<feature type="region of interest" description="Disordered" evidence="7">
    <location>
        <begin position="247"/>
        <end position="271"/>
    </location>
</feature>
<comment type="subcellular location">
    <subcellularLocation>
        <location evidence="1">Nucleus</location>
    </subcellularLocation>
</comment>
<organism evidence="10 11">
    <name type="scientific">Hibiscus sabdariffa</name>
    <name type="common">roselle</name>
    <dbReference type="NCBI Taxonomy" id="183260"/>
    <lineage>
        <taxon>Eukaryota</taxon>
        <taxon>Viridiplantae</taxon>
        <taxon>Streptophyta</taxon>
        <taxon>Embryophyta</taxon>
        <taxon>Tracheophyta</taxon>
        <taxon>Spermatophyta</taxon>
        <taxon>Magnoliopsida</taxon>
        <taxon>eudicotyledons</taxon>
        <taxon>Gunneridae</taxon>
        <taxon>Pentapetalae</taxon>
        <taxon>rosids</taxon>
        <taxon>malvids</taxon>
        <taxon>Malvales</taxon>
        <taxon>Malvaceae</taxon>
        <taxon>Malvoideae</taxon>
        <taxon>Hibiscus</taxon>
    </lineage>
</organism>
<dbReference type="PANTHER" id="PTHR45821">
    <property type="entry name" value="SNF2 DOMAIN-CONTAINING PROTEIN CLASSY 2-RELATED"/>
    <property type="match status" value="1"/>
</dbReference>
<dbReference type="SMART" id="SM00487">
    <property type="entry name" value="DEXDc"/>
    <property type="match status" value="1"/>
</dbReference>
<feature type="domain" description="Helicase C-terminal" evidence="9">
    <location>
        <begin position="851"/>
        <end position="1036"/>
    </location>
</feature>
<feature type="compositionally biased region" description="Polar residues" evidence="7">
    <location>
        <begin position="247"/>
        <end position="265"/>
    </location>
</feature>
<dbReference type="InterPro" id="IPR049730">
    <property type="entry name" value="SNF2/RAD54-like_C"/>
</dbReference>
<feature type="compositionally biased region" description="Acidic residues" evidence="7">
    <location>
        <begin position="150"/>
        <end position="189"/>
    </location>
</feature>
<evidence type="ECO:0000256" key="4">
    <source>
        <dbReference type="ARBA" id="ARBA00022806"/>
    </source>
</evidence>
<dbReference type="Gene3D" id="3.40.50.300">
    <property type="entry name" value="P-loop containing nucleotide triphosphate hydrolases"/>
    <property type="match status" value="1"/>
</dbReference>
<proteinExistence type="predicted"/>
<keyword evidence="11" id="KW-1185">Reference proteome</keyword>
<keyword evidence="4" id="KW-0347">Helicase</keyword>
<dbReference type="InterPro" id="IPR044567">
    <property type="entry name" value="CLSY/DRD1"/>
</dbReference>
<dbReference type="Gene3D" id="3.40.50.10810">
    <property type="entry name" value="Tandem AAA-ATPase domain"/>
    <property type="match status" value="1"/>
</dbReference>
<dbReference type="InterPro" id="IPR001650">
    <property type="entry name" value="Helicase_C-like"/>
</dbReference>
<sequence>MLPVPVASRTRRRTEAHLSKEYRAHKRMNTGKLEVEVDERKATTSMASSSKKMTDKVHFLGEKSVVEIDYCLGSAEEDDGDSMEFSDDDLTFTSGEDNDDSDDLDYCGEEKEEEENRQCFSDSDDNVVCLNEESGVEIQQRKQNASDAAAAEEEEGDSMEVSDEFTSEEDNEEPEDLDYCGEEEEEEEREKEKKKKKNRRCSSGSDDNVVCLNEFSSSYTKSSKGKKSGAASSKKLHLLTTLAETILNNEETENSPLPESTSGSEDTAAPQNAGFEDELDSLWTEMQFCLASNEIGSTKPRQMETEDAANVSKVKRDRATLCDQGHHELVLDEEIGIICKFCSFLKLEIKYVSAPFAIGKEPNLYTATLGFRYLILTTLFCLLQMKRPCGQYEGQHSDIVDSSVFDDIQELDPNINMPGCDSSANIEGTVWEIIPNMKGKLHPHQREGFEFIWNNIAGGIYRDKSKNSSSGGGGCIVSHAPGTGKTLLTIVFLQTYLKEYPNSYPVIVAPYSMLLTWRDEFIKWKVDIPFHNLNSDDFSDQEETYGISLCEKLKNGIPHSDKHTRRLMKLLSWKSSGGILGISYSLFTKLAGKTTGGKRKCKDLDDQIRRILLELPGIFVFDEGHIPRNASTLLWKALAGIKTERRIILSGTPFQNNFKELFNTLWIVKPKFAEGIQYKEKKRRGRKGDQEKLKFTYWIGSIENDVDRNDKLREVRALIKPFVHVYKGTILQTALPGLKHSLVVLRPTDLQKKILACVGEILKHVEEILERARQKKNPVKRRRKKETANALDLDRYASLISIHPSLLKQLLNPLLDEKDINEVVSFIVSMMELERIRLKPDEGVKTKFLMNLLKLSEALQEKVIVFSQHIGPLRLIMEQLQDQLKWKEGEEILFMHGQCDIRQRQCSINAFNDPKSKARVLLASTKACSEGINLVGGSRLVLLDVTWNPSVERQAISRAYRLGQRKVVYVYHLISTGPMEASKYHRQAGKDRLSELLFSSSDKGDHHKQVSNIVEDKVLEEMFRHETVKSMFEKVINEPRDYEFAAFLDL</sequence>
<evidence type="ECO:0000256" key="5">
    <source>
        <dbReference type="ARBA" id="ARBA00022840"/>
    </source>
</evidence>
<dbReference type="PROSITE" id="PS51192">
    <property type="entry name" value="HELICASE_ATP_BIND_1"/>
    <property type="match status" value="1"/>
</dbReference>
<dbReference type="InterPro" id="IPR027417">
    <property type="entry name" value="P-loop_NTPase"/>
</dbReference>
<evidence type="ECO:0000259" key="8">
    <source>
        <dbReference type="PROSITE" id="PS51192"/>
    </source>
</evidence>
<feature type="compositionally biased region" description="Basic and acidic residues" evidence="7">
    <location>
        <begin position="13"/>
        <end position="22"/>
    </location>
</feature>
<dbReference type="PANTHER" id="PTHR45821:SF5">
    <property type="entry name" value="SNF2 DOMAIN-CONTAINING PROTEIN CLASSY 4"/>
    <property type="match status" value="1"/>
</dbReference>
<dbReference type="InterPro" id="IPR014001">
    <property type="entry name" value="Helicase_ATP-bd"/>
</dbReference>
<protein>
    <submittedName>
        <fullName evidence="10">Uncharacterized protein</fullName>
    </submittedName>
</protein>
<evidence type="ECO:0000313" key="11">
    <source>
        <dbReference type="Proteomes" id="UP001472677"/>
    </source>
</evidence>
<dbReference type="Pfam" id="PF00271">
    <property type="entry name" value="Helicase_C"/>
    <property type="match status" value="1"/>
</dbReference>
<feature type="compositionally biased region" description="Acidic residues" evidence="7">
    <location>
        <begin position="75"/>
        <end position="115"/>
    </location>
</feature>
<dbReference type="InterPro" id="IPR038718">
    <property type="entry name" value="SNF2-like_sf"/>
</dbReference>
<keyword evidence="5" id="KW-0067">ATP-binding</keyword>
<dbReference type="Pfam" id="PF00176">
    <property type="entry name" value="SNF2-rel_dom"/>
    <property type="match status" value="1"/>
</dbReference>
<keyword evidence="3" id="KW-0378">Hydrolase</keyword>
<evidence type="ECO:0000256" key="3">
    <source>
        <dbReference type="ARBA" id="ARBA00022801"/>
    </source>
</evidence>
<dbReference type="EMBL" id="JBBPBM010000024">
    <property type="protein sequence ID" value="KAK8542442.1"/>
    <property type="molecule type" value="Genomic_DNA"/>
</dbReference>
<evidence type="ECO:0000256" key="1">
    <source>
        <dbReference type="ARBA" id="ARBA00004123"/>
    </source>
</evidence>
<comment type="caution">
    <text evidence="10">The sequence shown here is derived from an EMBL/GenBank/DDBJ whole genome shotgun (WGS) entry which is preliminary data.</text>
</comment>
<dbReference type="CDD" id="cd18793">
    <property type="entry name" value="SF2_C_SNF"/>
    <property type="match status" value="1"/>
</dbReference>
<evidence type="ECO:0000259" key="9">
    <source>
        <dbReference type="PROSITE" id="PS51194"/>
    </source>
</evidence>
<keyword evidence="6" id="KW-0539">Nucleus</keyword>
<evidence type="ECO:0000256" key="6">
    <source>
        <dbReference type="ARBA" id="ARBA00023242"/>
    </source>
</evidence>
<reference evidence="10 11" key="1">
    <citation type="journal article" date="2024" name="G3 (Bethesda)">
        <title>Genome assembly of Hibiscus sabdariffa L. provides insights into metabolisms of medicinal natural products.</title>
        <authorList>
            <person name="Kim T."/>
        </authorList>
    </citation>
    <scope>NUCLEOTIDE SEQUENCE [LARGE SCALE GENOMIC DNA]</scope>
    <source>
        <strain evidence="10">TK-2024</strain>
        <tissue evidence="10">Old leaves</tissue>
    </source>
</reference>
<feature type="domain" description="Helicase ATP-binding" evidence="8">
    <location>
        <begin position="466"/>
        <end position="671"/>
    </location>
</feature>
<dbReference type="SUPFAM" id="SSF52540">
    <property type="entry name" value="P-loop containing nucleoside triphosphate hydrolases"/>
    <property type="match status" value="2"/>
</dbReference>
<evidence type="ECO:0000256" key="7">
    <source>
        <dbReference type="SAM" id="MobiDB-lite"/>
    </source>
</evidence>
<keyword evidence="2" id="KW-0547">Nucleotide-binding</keyword>
<dbReference type="SMART" id="SM00490">
    <property type="entry name" value="HELICc"/>
    <property type="match status" value="1"/>
</dbReference>
<name>A0ABR2DM01_9ROSI</name>
<dbReference type="PROSITE" id="PS51194">
    <property type="entry name" value="HELICASE_CTER"/>
    <property type="match status" value="1"/>
</dbReference>
<gene>
    <name evidence="10" type="ORF">V6N12_015039</name>
</gene>
<dbReference type="InterPro" id="IPR000330">
    <property type="entry name" value="SNF2_N"/>
</dbReference>
<accession>A0ABR2DM01</accession>
<feature type="region of interest" description="Disordered" evidence="7">
    <location>
        <begin position="1"/>
        <end position="32"/>
    </location>
</feature>
<evidence type="ECO:0000313" key="10">
    <source>
        <dbReference type="EMBL" id="KAK8542442.1"/>
    </source>
</evidence>
<dbReference type="Proteomes" id="UP001472677">
    <property type="component" value="Unassembled WGS sequence"/>
</dbReference>
<evidence type="ECO:0000256" key="2">
    <source>
        <dbReference type="ARBA" id="ARBA00022741"/>
    </source>
</evidence>